<dbReference type="PANTHER" id="PTHR35541:SF1">
    <property type="entry name" value="RAD9, HUS1, RAD1-INTERACTING NUCLEAR ORPHAN PROTEIN 1"/>
    <property type="match status" value="1"/>
</dbReference>
<keyword evidence="3" id="KW-1185">Reference proteome</keyword>
<feature type="compositionally biased region" description="Basic and acidic residues" evidence="1">
    <location>
        <begin position="183"/>
        <end position="192"/>
    </location>
</feature>
<protein>
    <submittedName>
        <fullName evidence="2">Uncharacterized protein</fullName>
    </submittedName>
</protein>
<evidence type="ECO:0000313" key="3">
    <source>
        <dbReference type="Proteomes" id="UP000242188"/>
    </source>
</evidence>
<accession>A0A210R256</accession>
<dbReference type="Proteomes" id="UP000242188">
    <property type="component" value="Unassembled WGS sequence"/>
</dbReference>
<comment type="caution">
    <text evidence="2">The sequence shown here is derived from an EMBL/GenBank/DDBJ whole genome shotgun (WGS) entry which is preliminary data.</text>
</comment>
<feature type="region of interest" description="Disordered" evidence="1">
    <location>
        <begin position="1"/>
        <end position="29"/>
    </location>
</feature>
<dbReference type="GO" id="GO:0000077">
    <property type="term" value="P:DNA damage checkpoint signaling"/>
    <property type="evidence" value="ECO:0007669"/>
    <property type="project" value="InterPro"/>
</dbReference>
<gene>
    <name evidence="2" type="ORF">KP79_PYT17997</name>
</gene>
<dbReference type="GO" id="GO:0000725">
    <property type="term" value="P:recombinational repair"/>
    <property type="evidence" value="ECO:0007669"/>
    <property type="project" value="TreeGrafter"/>
</dbReference>
<sequence length="335" mass="37303">MPRKRKKSSCDRKPQLIFTESPVTNQRNVPSPVCCALHPRTAQTVPVDQLDKSSWVSPQFSSNARSGGRQSRRTLRRRKSPVHHEGHKPKCTCETTGHDQVKGQGDAGSKYKSLEFVGNNRVLTSISVLEEVSIEENVSPNVAKHQRKLRKQSHTTWIDDDCENSPVLKRKVRHKNQRLSTRSVDRPGDLVRGDNSIGPLTTVCSPSPGPGCPIDVCTPTGNKQNETSLQTPVKRLFPGRSEVDGHISGYIQSKSSPIDDFIQSPVCDNVSESDLEDMAPKSRYLLRKYFENTICSTPKDGRAPGSKILVLDTPEAEYGRPARKRQLCLASKETR</sequence>
<proteinExistence type="predicted"/>
<name>A0A210R256_MIZYE</name>
<dbReference type="InterPro" id="IPR029293">
    <property type="entry name" value="RHNO1"/>
</dbReference>
<feature type="region of interest" description="Disordered" evidence="1">
    <location>
        <begin position="56"/>
        <end position="106"/>
    </location>
</feature>
<reference evidence="2 3" key="1">
    <citation type="journal article" date="2017" name="Nat. Ecol. Evol.">
        <title>Scallop genome provides insights into evolution of bilaterian karyotype and development.</title>
        <authorList>
            <person name="Wang S."/>
            <person name="Zhang J."/>
            <person name="Jiao W."/>
            <person name="Li J."/>
            <person name="Xun X."/>
            <person name="Sun Y."/>
            <person name="Guo X."/>
            <person name="Huan P."/>
            <person name="Dong B."/>
            <person name="Zhang L."/>
            <person name="Hu X."/>
            <person name="Sun X."/>
            <person name="Wang J."/>
            <person name="Zhao C."/>
            <person name="Wang Y."/>
            <person name="Wang D."/>
            <person name="Huang X."/>
            <person name="Wang R."/>
            <person name="Lv J."/>
            <person name="Li Y."/>
            <person name="Zhang Z."/>
            <person name="Liu B."/>
            <person name="Lu W."/>
            <person name="Hui Y."/>
            <person name="Liang J."/>
            <person name="Zhou Z."/>
            <person name="Hou R."/>
            <person name="Li X."/>
            <person name="Liu Y."/>
            <person name="Li H."/>
            <person name="Ning X."/>
            <person name="Lin Y."/>
            <person name="Zhao L."/>
            <person name="Xing Q."/>
            <person name="Dou J."/>
            <person name="Li Y."/>
            <person name="Mao J."/>
            <person name="Guo H."/>
            <person name="Dou H."/>
            <person name="Li T."/>
            <person name="Mu C."/>
            <person name="Jiang W."/>
            <person name="Fu Q."/>
            <person name="Fu X."/>
            <person name="Miao Y."/>
            <person name="Liu J."/>
            <person name="Yu Q."/>
            <person name="Li R."/>
            <person name="Liao H."/>
            <person name="Li X."/>
            <person name="Kong Y."/>
            <person name="Jiang Z."/>
            <person name="Chourrout D."/>
            <person name="Li R."/>
            <person name="Bao Z."/>
        </authorList>
    </citation>
    <scope>NUCLEOTIDE SEQUENCE [LARGE SCALE GENOMIC DNA]</scope>
    <source>
        <strain evidence="2 3">PY_sf001</strain>
    </source>
</reference>
<dbReference type="GO" id="GO:0071479">
    <property type="term" value="P:cellular response to ionizing radiation"/>
    <property type="evidence" value="ECO:0007669"/>
    <property type="project" value="InterPro"/>
</dbReference>
<evidence type="ECO:0000256" key="1">
    <source>
        <dbReference type="SAM" id="MobiDB-lite"/>
    </source>
</evidence>
<dbReference type="GO" id="GO:0005694">
    <property type="term" value="C:chromosome"/>
    <property type="evidence" value="ECO:0007669"/>
    <property type="project" value="TreeGrafter"/>
</dbReference>
<feature type="compositionally biased region" description="Basic residues" evidence="1">
    <location>
        <begin position="70"/>
        <end position="90"/>
    </location>
</feature>
<evidence type="ECO:0000313" key="2">
    <source>
        <dbReference type="EMBL" id="OWF54985.1"/>
    </source>
</evidence>
<dbReference type="PANTHER" id="PTHR35541">
    <property type="entry name" value="RAD9, HUS1, RAD1-INTERACTING NUCLEAR ORPHAN PROTEIN 1"/>
    <property type="match status" value="1"/>
</dbReference>
<dbReference type="GO" id="GO:0005634">
    <property type="term" value="C:nucleus"/>
    <property type="evidence" value="ECO:0007669"/>
    <property type="project" value="InterPro"/>
</dbReference>
<dbReference type="EMBL" id="NEDP02000796">
    <property type="protein sequence ID" value="OWF54985.1"/>
    <property type="molecule type" value="Genomic_DNA"/>
</dbReference>
<feature type="region of interest" description="Disordered" evidence="1">
    <location>
        <begin position="174"/>
        <end position="193"/>
    </location>
</feature>
<organism evidence="2 3">
    <name type="scientific">Mizuhopecten yessoensis</name>
    <name type="common">Japanese scallop</name>
    <name type="synonym">Patinopecten yessoensis</name>
    <dbReference type="NCBI Taxonomy" id="6573"/>
    <lineage>
        <taxon>Eukaryota</taxon>
        <taxon>Metazoa</taxon>
        <taxon>Spiralia</taxon>
        <taxon>Lophotrochozoa</taxon>
        <taxon>Mollusca</taxon>
        <taxon>Bivalvia</taxon>
        <taxon>Autobranchia</taxon>
        <taxon>Pteriomorphia</taxon>
        <taxon>Pectinida</taxon>
        <taxon>Pectinoidea</taxon>
        <taxon>Pectinidae</taxon>
        <taxon>Mizuhopecten</taxon>
    </lineage>
</organism>
<dbReference type="Pfam" id="PF15319">
    <property type="entry name" value="RHINO"/>
    <property type="match status" value="1"/>
</dbReference>
<dbReference type="AlphaFoldDB" id="A0A210R256"/>